<feature type="transmembrane region" description="Helical" evidence="1">
    <location>
        <begin position="7"/>
        <end position="27"/>
    </location>
</feature>
<evidence type="ECO:0000313" key="2">
    <source>
        <dbReference type="EMBL" id="MBK1706976.1"/>
    </source>
</evidence>
<keyword evidence="1" id="KW-1133">Transmembrane helix</keyword>
<evidence type="ECO:0000313" key="3">
    <source>
        <dbReference type="Proteomes" id="UP001296776"/>
    </source>
</evidence>
<feature type="transmembrane region" description="Helical" evidence="1">
    <location>
        <begin position="39"/>
        <end position="56"/>
    </location>
</feature>
<feature type="transmembrane region" description="Helical" evidence="1">
    <location>
        <begin position="189"/>
        <end position="206"/>
    </location>
</feature>
<proteinExistence type="predicted"/>
<feature type="transmembrane region" description="Helical" evidence="1">
    <location>
        <begin position="114"/>
        <end position="134"/>
    </location>
</feature>
<evidence type="ECO:0008006" key="4">
    <source>
        <dbReference type="Google" id="ProtNLM"/>
    </source>
</evidence>
<comment type="caution">
    <text evidence="2">The sequence shown here is derived from an EMBL/GenBank/DDBJ whole genome shotgun (WGS) entry which is preliminary data.</text>
</comment>
<dbReference type="AlphaFoldDB" id="A0AAJ0U825"/>
<feature type="transmembrane region" description="Helical" evidence="1">
    <location>
        <begin position="377"/>
        <end position="397"/>
    </location>
</feature>
<reference evidence="2" key="1">
    <citation type="submission" date="2017-08" db="EMBL/GenBank/DDBJ databases">
        <authorList>
            <person name="Imhoff J.F."/>
            <person name="Rahn T."/>
            <person name="Kuenzel S."/>
            <person name="Neulinger S.C."/>
        </authorList>
    </citation>
    <scope>NUCLEOTIDE SEQUENCE</scope>
    <source>
        <strain evidence="2">DSM 11080</strain>
    </source>
</reference>
<feature type="transmembrane region" description="Helical" evidence="1">
    <location>
        <begin position="77"/>
        <end position="94"/>
    </location>
</feature>
<feature type="transmembrane region" description="Helical" evidence="1">
    <location>
        <begin position="326"/>
        <end position="345"/>
    </location>
</feature>
<reference evidence="2" key="2">
    <citation type="journal article" date="2020" name="Microorganisms">
        <title>Osmotic Adaptation and Compatible Solute Biosynthesis of Phototrophic Bacteria as Revealed from Genome Analyses.</title>
        <authorList>
            <person name="Imhoff J.F."/>
            <person name="Rahn T."/>
            <person name="Kunzel S."/>
            <person name="Keller A."/>
            <person name="Neulinger S.C."/>
        </authorList>
    </citation>
    <scope>NUCLEOTIDE SEQUENCE</scope>
    <source>
        <strain evidence="2">DSM 11080</strain>
    </source>
</reference>
<dbReference type="Proteomes" id="UP001296776">
    <property type="component" value="Unassembled WGS sequence"/>
</dbReference>
<name>A0AAJ0U825_9GAMM</name>
<sequence length="414" mass="47293">MRERSRMIQYPFLVAAVYLGWMLPQLLGLLHDPYLPEGALAKTIFMAILCLGALYWGYTTHPRPARLFWWRFDEQRLLIGSLLLSLLGAFFFFQVSRLAAEVTAATGGQWIGPITIYVFFSRLLTIGMVIAIILHMIRPRWQTLLIIGFDLLFYLDRIIIKGRRAAMVELALIALMALWFHRRWLPPRWAVIAGLVGGALLINSIGDYRATMLGEDRKTWSGAGLEDIMEIDYVGNLESLVRGEALITDLKNAAMNIEAVDQLLVFDYWLTLWNQLVNSFVPGQWVGYDLKRSLMLDFNNTARDYFGYLPHTGSTYTGLSDAFQSFWYFGAIKFFLAGLIMSRWYQAGFHGNIVAQMILMLIISDSLHLITHSTQPFYMGFIEIAVFLLPVLLLARVEKSRVIHPARSLYAVAR</sequence>
<gene>
    <name evidence="2" type="ORF">CKO40_21175</name>
</gene>
<keyword evidence="1" id="KW-0812">Transmembrane</keyword>
<feature type="transmembrane region" description="Helical" evidence="1">
    <location>
        <begin position="166"/>
        <end position="182"/>
    </location>
</feature>
<organism evidence="2 3">
    <name type="scientific">Halochromatium glycolicum</name>
    <dbReference type="NCBI Taxonomy" id="85075"/>
    <lineage>
        <taxon>Bacteria</taxon>
        <taxon>Pseudomonadati</taxon>
        <taxon>Pseudomonadota</taxon>
        <taxon>Gammaproteobacteria</taxon>
        <taxon>Chromatiales</taxon>
        <taxon>Chromatiaceae</taxon>
        <taxon>Halochromatium</taxon>
    </lineage>
</organism>
<keyword evidence="3" id="KW-1185">Reference proteome</keyword>
<keyword evidence="1" id="KW-0472">Membrane</keyword>
<accession>A0AAJ0U825</accession>
<evidence type="ECO:0000256" key="1">
    <source>
        <dbReference type="SAM" id="Phobius"/>
    </source>
</evidence>
<dbReference type="EMBL" id="NRSJ01000058">
    <property type="protein sequence ID" value="MBK1706976.1"/>
    <property type="molecule type" value="Genomic_DNA"/>
</dbReference>
<protein>
    <recommendedName>
        <fullName evidence="4">Oligosaccharide repeat unit polymerase</fullName>
    </recommendedName>
</protein>